<organism evidence="1">
    <name type="scientific">Haptolina brevifila</name>
    <dbReference type="NCBI Taxonomy" id="156173"/>
    <lineage>
        <taxon>Eukaryota</taxon>
        <taxon>Haptista</taxon>
        <taxon>Haptophyta</taxon>
        <taxon>Prymnesiophyceae</taxon>
        <taxon>Prymnesiales</taxon>
        <taxon>Prymnesiaceae</taxon>
        <taxon>Haptolina</taxon>
    </lineage>
</organism>
<gene>
    <name evidence="1" type="ORF">CBRE1094_LOCUS17315</name>
</gene>
<protein>
    <submittedName>
        <fullName evidence="1">Uncharacterized protein</fullName>
    </submittedName>
</protein>
<reference evidence="1" key="1">
    <citation type="submission" date="2021-01" db="EMBL/GenBank/DDBJ databases">
        <authorList>
            <person name="Corre E."/>
            <person name="Pelletier E."/>
            <person name="Niang G."/>
            <person name="Scheremetjew M."/>
            <person name="Finn R."/>
            <person name="Kale V."/>
            <person name="Holt S."/>
            <person name="Cochrane G."/>
            <person name="Meng A."/>
            <person name="Brown T."/>
            <person name="Cohen L."/>
        </authorList>
    </citation>
    <scope>NUCLEOTIDE SEQUENCE</scope>
    <source>
        <strain evidence="1">UTEX LB 985</strain>
    </source>
</reference>
<evidence type="ECO:0000313" key="1">
    <source>
        <dbReference type="EMBL" id="CAD9454429.1"/>
    </source>
</evidence>
<sequence>MHARAQTTAHAHAHMHVAQVSFFADVRRLRRLYEPLGCRVTLATVLRHPLNLYLSWFNWRASNYLPLCAWDPPRDPQSRQLLGWGLPFVSRDLVPERGGRTLEISMATVRSVLAHFDVVGLTERFDETLLMLANASGMRHLGYARLAANNKPDHPNAAKLLLDSVLADSGANTLTTPLDIATAPEGRFLRGLEDGHSFLNSSSSRAIASAKAREWSTVTTQAIGDLNRISLEYVLKRNAGSKSQPVKADCNFYPCTDELSETSIVTQGMCKDVKEHHMLARMIEKTTTDRGLHAEVLHRFDARLAELRRAGPAGALQLKLLDIKAKSKALEIKRVEVFGRGNSKLCGVRLCGNPLRSCVGCEPNVVPGMEPCWPSWEDQFSPDEQKVFCKRSMTFPGYDAAEIKARLYPKVAPIPCWQTCWEPMVLNASGPHGRSPTCLEKDAPPPNLNSKSGPSCQDRALHCTPSCGEPSHPSLSEFWKAWEEQQKSIVPTLGIACPPCGHGG</sequence>
<name>A0A7S2GI19_9EUKA</name>
<dbReference type="EMBL" id="HBGU01031693">
    <property type="protein sequence ID" value="CAD9454429.1"/>
    <property type="molecule type" value="Transcribed_RNA"/>
</dbReference>
<dbReference type="AlphaFoldDB" id="A0A7S2GI19"/>
<proteinExistence type="predicted"/>
<accession>A0A7S2GI19</accession>